<evidence type="ECO:0000256" key="5">
    <source>
        <dbReference type="ARBA" id="ARBA00022801"/>
    </source>
</evidence>
<dbReference type="RefSeq" id="WP_307356299.1">
    <property type="nucleotide sequence ID" value="NZ_BAAACJ010000031.1"/>
</dbReference>
<sequence>MQEKELLRKLCTSHGPSGREHWIYPIIKDAFEPFCDEVRQGNLNNAYAIKKGNGKASIMLMAHADEVFMQVDKICENGFVKFTTLGIDVKTLVSQEVLIHGKEKINGVIGIKPPHLMKEEERNVAVKVENLAIDTGRRKEDLQKLIKVGDFITLKRDLYELLNNNVVCKATDDRASIVSMWSCAKELQNINHDLDVYFVSSCQEEVGHRGAKMASYDLNPTLGIAIDVTFDSGRMGIPDKETYLGKGPVICVGPNIHPKFRKKLTSIAEEYGIPYQIEVEPGNTGTDAWDIQVVRGGIPTLLISIPQKYMHTTVEMVNMDDIKNTGRIIAKFIEKIKSEDLEELLCF</sequence>
<comment type="similarity">
    <text evidence="1 6">Belongs to the peptidase M42 family.</text>
</comment>
<dbReference type="EMBL" id="JAUSWN010000018">
    <property type="protein sequence ID" value="MDQ0480356.1"/>
    <property type="molecule type" value="Genomic_DNA"/>
</dbReference>
<evidence type="ECO:0000256" key="6">
    <source>
        <dbReference type="PIRNR" id="PIRNR001123"/>
    </source>
</evidence>
<accession>A0ABU0JVU2</accession>
<proteinExistence type="inferred from homology"/>
<dbReference type="Gene3D" id="3.40.630.10">
    <property type="entry name" value="Zn peptidases"/>
    <property type="match status" value="1"/>
</dbReference>
<evidence type="ECO:0000256" key="2">
    <source>
        <dbReference type="ARBA" id="ARBA00022438"/>
    </source>
</evidence>
<keyword evidence="5 7" id="KW-0378">Hydrolase</keyword>
<dbReference type="Proteomes" id="UP001224418">
    <property type="component" value="Unassembled WGS sequence"/>
</dbReference>
<dbReference type="PANTHER" id="PTHR32481">
    <property type="entry name" value="AMINOPEPTIDASE"/>
    <property type="match status" value="1"/>
</dbReference>
<evidence type="ECO:0000256" key="4">
    <source>
        <dbReference type="ARBA" id="ARBA00022723"/>
    </source>
</evidence>
<dbReference type="InterPro" id="IPR008007">
    <property type="entry name" value="Peptidase_M42"/>
</dbReference>
<dbReference type="CDD" id="cd05656">
    <property type="entry name" value="M42_Frv"/>
    <property type="match status" value="1"/>
</dbReference>
<evidence type="ECO:0000313" key="7">
    <source>
        <dbReference type="EMBL" id="MDQ0480356.1"/>
    </source>
</evidence>
<dbReference type="PIRSF" id="PIRSF001123">
    <property type="entry name" value="PepA_GA"/>
    <property type="match status" value="1"/>
</dbReference>
<dbReference type="InterPro" id="IPR051464">
    <property type="entry name" value="Peptidase_M42_aminopept"/>
</dbReference>
<keyword evidence="4" id="KW-0479">Metal-binding</keyword>
<organism evidence="7 8">
    <name type="scientific">Hathewaya limosa</name>
    <name type="common">Clostridium limosum</name>
    <dbReference type="NCBI Taxonomy" id="1536"/>
    <lineage>
        <taxon>Bacteria</taxon>
        <taxon>Bacillati</taxon>
        <taxon>Bacillota</taxon>
        <taxon>Clostridia</taxon>
        <taxon>Eubacteriales</taxon>
        <taxon>Clostridiaceae</taxon>
        <taxon>Hathewaya</taxon>
    </lineage>
</organism>
<dbReference type="SUPFAM" id="SSF53187">
    <property type="entry name" value="Zn-dependent exopeptidases"/>
    <property type="match status" value="1"/>
</dbReference>
<reference evidence="7 8" key="1">
    <citation type="submission" date="2023-07" db="EMBL/GenBank/DDBJ databases">
        <title>Genomic Encyclopedia of Type Strains, Phase IV (KMG-IV): sequencing the most valuable type-strain genomes for metagenomic binning, comparative biology and taxonomic classification.</title>
        <authorList>
            <person name="Goeker M."/>
        </authorList>
    </citation>
    <scope>NUCLEOTIDE SEQUENCE [LARGE SCALE GENOMIC DNA]</scope>
    <source>
        <strain evidence="7 8">DSM 1400</strain>
    </source>
</reference>
<evidence type="ECO:0000256" key="1">
    <source>
        <dbReference type="ARBA" id="ARBA00006272"/>
    </source>
</evidence>
<dbReference type="Gene3D" id="2.40.30.40">
    <property type="entry name" value="Peptidase M42, domain 2"/>
    <property type="match status" value="1"/>
</dbReference>
<protein>
    <submittedName>
        <fullName evidence="7">Endoglucanase</fullName>
        <ecNumber evidence="7">3.2.1.4</ecNumber>
    </submittedName>
</protein>
<keyword evidence="7" id="KW-0326">Glycosidase</keyword>
<keyword evidence="8" id="KW-1185">Reference proteome</keyword>
<keyword evidence="2" id="KW-0031">Aminopeptidase</keyword>
<name>A0ABU0JVU2_HATLI</name>
<keyword evidence="3" id="KW-0645">Protease</keyword>
<comment type="caution">
    <text evidence="7">The sequence shown here is derived from an EMBL/GenBank/DDBJ whole genome shotgun (WGS) entry which is preliminary data.</text>
</comment>
<gene>
    <name evidence="7" type="ORF">QOZ93_002104</name>
</gene>
<dbReference type="InterPro" id="IPR023367">
    <property type="entry name" value="Peptidase_M42_dom2"/>
</dbReference>
<evidence type="ECO:0000256" key="3">
    <source>
        <dbReference type="ARBA" id="ARBA00022670"/>
    </source>
</evidence>
<dbReference type="PANTHER" id="PTHR32481:SF0">
    <property type="entry name" value="AMINOPEPTIDASE YPDE-RELATED"/>
    <property type="match status" value="1"/>
</dbReference>
<dbReference type="SUPFAM" id="SSF101821">
    <property type="entry name" value="Aminopeptidase/glucanase lid domain"/>
    <property type="match status" value="1"/>
</dbReference>
<dbReference type="GO" id="GO:0008810">
    <property type="term" value="F:cellulase activity"/>
    <property type="evidence" value="ECO:0007669"/>
    <property type="project" value="UniProtKB-EC"/>
</dbReference>
<evidence type="ECO:0000313" key="8">
    <source>
        <dbReference type="Proteomes" id="UP001224418"/>
    </source>
</evidence>
<dbReference type="Pfam" id="PF05343">
    <property type="entry name" value="Peptidase_M42"/>
    <property type="match status" value="1"/>
</dbReference>
<dbReference type="EC" id="3.2.1.4" evidence="7"/>